<keyword evidence="4" id="KW-0539">Nucleus</keyword>
<dbReference type="GO" id="GO:0005634">
    <property type="term" value="C:nucleus"/>
    <property type="evidence" value="ECO:0007669"/>
    <property type="project" value="UniProtKB-SubCell"/>
</dbReference>
<evidence type="ECO:0000256" key="3">
    <source>
        <dbReference type="ARBA" id="ARBA00022552"/>
    </source>
</evidence>
<comment type="similarity">
    <text evidence="2">Belongs to the RRP1 family.</text>
</comment>
<dbReference type="GO" id="GO:0006364">
    <property type="term" value="P:rRNA processing"/>
    <property type="evidence" value="ECO:0007669"/>
    <property type="project" value="UniProtKB-KW"/>
</dbReference>
<dbReference type="Proteomes" id="UP000192596">
    <property type="component" value="Unassembled WGS sequence"/>
</dbReference>
<keyword evidence="3" id="KW-0698">rRNA processing</keyword>
<evidence type="ECO:0000256" key="5">
    <source>
        <dbReference type="SAM" id="MobiDB-lite"/>
    </source>
</evidence>
<dbReference type="EMBL" id="NAJO01000005">
    <property type="protein sequence ID" value="OQO12257.1"/>
    <property type="molecule type" value="Genomic_DNA"/>
</dbReference>
<evidence type="ECO:0000256" key="1">
    <source>
        <dbReference type="ARBA" id="ARBA00004123"/>
    </source>
</evidence>
<dbReference type="InParanoid" id="A0A1V8TLK2"/>
<comment type="subcellular location">
    <subcellularLocation>
        <location evidence="1">Nucleus</location>
    </subcellularLocation>
</comment>
<evidence type="ECO:0000313" key="7">
    <source>
        <dbReference type="Proteomes" id="UP000192596"/>
    </source>
</evidence>
<dbReference type="FunCoup" id="A0A1V8TLK2">
    <property type="interactions" value="664"/>
</dbReference>
<accession>A0A1V8TLK2</accession>
<feature type="compositionally biased region" description="Acidic residues" evidence="5">
    <location>
        <begin position="248"/>
        <end position="258"/>
    </location>
</feature>
<evidence type="ECO:0000256" key="2">
    <source>
        <dbReference type="ARBA" id="ARBA00006374"/>
    </source>
</evidence>
<sequence>MAPEQSNPFIKQLASSDRRIRERALSALRTYLQQTPSLGLTSALKLHKGLYYCMWLSDKPRPQQQLARDLADLLHVLKPDSFLVFARAFWQTMSREWNEIDRWRMDKYLYLVRLYVQEVFVYLRQKTWEAGLVEEYVGIMEEFGLNVRDGKVPNGLRYHVVDIYVDELDKADEKDDAPLEVLLAPLRRLGKESPVKSLRERVQEGLDDPRLEDWAGRRELGAESEEDIGGEEGAAVQSAGTLAHVDADSDDDFGGFED</sequence>
<dbReference type="GO" id="GO:0030688">
    <property type="term" value="C:preribosome, small subunit precursor"/>
    <property type="evidence" value="ECO:0007669"/>
    <property type="project" value="InterPro"/>
</dbReference>
<feature type="region of interest" description="Disordered" evidence="5">
    <location>
        <begin position="213"/>
        <end position="258"/>
    </location>
</feature>
<reference evidence="7" key="1">
    <citation type="submission" date="2017-03" db="EMBL/GenBank/DDBJ databases">
        <title>Genomes of endolithic fungi from Antarctica.</title>
        <authorList>
            <person name="Coleine C."/>
            <person name="Masonjones S."/>
            <person name="Stajich J.E."/>
        </authorList>
    </citation>
    <scope>NUCLEOTIDE SEQUENCE [LARGE SCALE GENOMIC DNA]</scope>
    <source>
        <strain evidence="7">CCFEE 5527</strain>
    </source>
</reference>
<evidence type="ECO:0000313" key="6">
    <source>
        <dbReference type="EMBL" id="OQO12257.1"/>
    </source>
</evidence>
<dbReference type="Pfam" id="PF05997">
    <property type="entry name" value="Nop52"/>
    <property type="match status" value="1"/>
</dbReference>
<organism evidence="6 7">
    <name type="scientific">Cryoendolithus antarcticus</name>
    <dbReference type="NCBI Taxonomy" id="1507870"/>
    <lineage>
        <taxon>Eukaryota</taxon>
        <taxon>Fungi</taxon>
        <taxon>Dikarya</taxon>
        <taxon>Ascomycota</taxon>
        <taxon>Pezizomycotina</taxon>
        <taxon>Dothideomycetes</taxon>
        <taxon>Dothideomycetidae</taxon>
        <taxon>Cladosporiales</taxon>
        <taxon>Cladosporiaceae</taxon>
        <taxon>Cryoendolithus</taxon>
    </lineage>
</organism>
<dbReference type="OrthoDB" id="2019504at2759"/>
<evidence type="ECO:0008006" key="8">
    <source>
        <dbReference type="Google" id="ProtNLM"/>
    </source>
</evidence>
<dbReference type="STRING" id="1507870.A0A1V8TLK2"/>
<proteinExistence type="inferred from homology"/>
<evidence type="ECO:0000256" key="4">
    <source>
        <dbReference type="ARBA" id="ARBA00023242"/>
    </source>
</evidence>
<name>A0A1V8TLK2_9PEZI</name>
<comment type="caution">
    <text evidence="6">The sequence shown here is derived from an EMBL/GenBank/DDBJ whole genome shotgun (WGS) entry which is preliminary data.</text>
</comment>
<keyword evidence="7" id="KW-1185">Reference proteome</keyword>
<dbReference type="AlphaFoldDB" id="A0A1V8TLK2"/>
<dbReference type="PANTHER" id="PTHR13026">
    <property type="entry name" value="NNP-1 PROTEIN NOVEL NUCLEAR PROTEIN 1 NOP52"/>
    <property type="match status" value="1"/>
</dbReference>
<dbReference type="InterPro" id="IPR010301">
    <property type="entry name" value="RRP1"/>
</dbReference>
<gene>
    <name evidence="6" type="ORF">B0A48_02898</name>
</gene>
<dbReference type="PANTHER" id="PTHR13026:SF0">
    <property type="entry name" value="RIBOSOMAL RNA PROCESSING 1B"/>
    <property type="match status" value="1"/>
</dbReference>
<protein>
    <recommendedName>
        <fullName evidence="8">Ribosomal RNA-processing protein 1</fullName>
    </recommendedName>
</protein>